<sequence length="40" mass="4577">MSTKYPSRLDLEAEDLFASWHQKQIVDAHGDTIDCQQTPT</sequence>
<dbReference type="KEGG" id="clup:CLUP02_08198"/>
<protein>
    <submittedName>
        <fullName evidence="1">Uncharacterized protein</fullName>
    </submittedName>
</protein>
<organism evidence="1 2">
    <name type="scientific">Colletotrichum lupini</name>
    <dbReference type="NCBI Taxonomy" id="145971"/>
    <lineage>
        <taxon>Eukaryota</taxon>
        <taxon>Fungi</taxon>
        <taxon>Dikarya</taxon>
        <taxon>Ascomycota</taxon>
        <taxon>Pezizomycotina</taxon>
        <taxon>Sordariomycetes</taxon>
        <taxon>Hypocreomycetidae</taxon>
        <taxon>Glomerellales</taxon>
        <taxon>Glomerellaceae</taxon>
        <taxon>Colletotrichum</taxon>
        <taxon>Colletotrichum acutatum species complex</taxon>
    </lineage>
</organism>
<evidence type="ECO:0000313" key="1">
    <source>
        <dbReference type="EMBL" id="UQC82708.1"/>
    </source>
</evidence>
<keyword evidence="2" id="KW-1185">Reference proteome</keyword>
<dbReference type="RefSeq" id="XP_049144331.1">
    <property type="nucleotide sequence ID" value="XM_049287188.1"/>
</dbReference>
<proteinExistence type="predicted"/>
<name>A0A9Q8SSM7_9PEZI</name>
<evidence type="ECO:0000313" key="2">
    <source>
        <dbReference type="Proteomes" id="UP000830671"/>
    </source>
</evidence>
<dbReference type="GeneID" id="73342198"/>
<reference evidence="1" key="1">
    <citation type="journal article" date="2021" name="Mol. Plant Microbe Interact.">
        <title>Complete Genome Sequence of the Plant-Pathogenic Fungus Colletotrichum lupini.</title>
        <authorList>
            <person name="Baroncelli R."/>
            <person name="Pensec F."/>
            <person name="Da Lio D."/>
            <person name="Boufleur T."/>
            <person name="Vicente I."/>
            <person name="Sarrocco S."/>
            <person name="Picot A."/>
            <person name="Baraldi E."/>
            <person name="Sukno S."/>
            <person name="Thon M."/>
            <person name="Le Floch G."/>
        </authorList>
    </citation>
    <scope>NUCLEOTIDE SEQUENCE</scope>
    <source>
        <strain evidence="1">IMI 504893</strain>
    </source>
</reference>
<dbReference type="EMBL" id="CP019476">
    <property type="protein sequence ID" value="UQC82708.1"/>
    <property type="molecule type" value="Genomic_DNA"/>
</dbReference>
<dbReference type="Proteomes" id="UP000830671">
    <property type="component" value="Chromosome 4"/>
</dbReference>
<gene>
    <name evidence="1" type="ORF">CLUP02_08198</name>
</gene>
<accession>A0A9Q8SSM7</accession>
<dbReference type="AlphaFoldDB" id="A0A9Q8SSM7"/>